<accession>A0A1V6Q1Q6</accession>
<proteinExistence type="predicted"/>
<name>A0A1V6Q1Q6_9EURO</name>
<dbReference type="EMBL" id="MDYO01000155">
    <property type="protein sequence ID" value="OQD83200.1"/>
    <property type="molecule type" value="Genomic_DNA"/>
</dbReference>
<evidence type="ECO:0000313" key="3">
    <source>
        <dbReference type="Proteomes" id="UP000191612"/>
    </source>
</evidence>
<dbReference type="AlphaFoldDB" id="A0A1V6Q1Q6"/>
<reference evidence="3" key="1">
    <citation type="journal article" date="2017" name="Nat. Microbiol.">
        <title>Global analysis of biosynthetic gene clusters reveals vast potential of secondary metabolite production in Penicillium species.</title>
        <authorList>
            <person name="Nielsen J.C."/>
            <person name="Grijseels S."/>
            <person name="Prigent S."/>
            <person name="Ji B."/>
            <person name="Dainat J."/>
            <person name="Nielsen K.F."/>
            <person name="Frisvad J.C."/>
            <person name="Workman M."/>
            <person name="Nielsen J."/>
        </authorList>
    </citation>
    <scope>NUCLEOTIDE SEQUENCE [LARGE SCALE GENOMIC DNA]</scope>
    <source>
        <strain evidence="3">IBT 29525</strain>
    </source>
</reference>
<evidence type="ECO:0000256" key="1">
    <source>
        <dbReference type="SAM" id="MobiDB-lite"/>
    </source>
</evidence>
<gene>
    <name evidence="2" type="ORF">PENSOL_c156G04111</name>
</gene>
<sequence>MTQYLNGIEEKDETLDNVDIDKISDTEEQDDISGDLIDVDSDSLDGDDDDAAATAAPQLPSIHT</sequence>
<evidence type="ECO:0000313" key="2">
    <source>
        <dbReference type="EMBL" id="OQD83200.1"/>
    </source>
</evidence>
<keyword evidence="3" id="KW-1185">Reference proteome</keyword>
<comment type="caution">
    <text evidence="2">The sequence shown here is derived from an EMBL/GenBank/DDBJ whole genome shotgun (WGS) entry which is preliminary data.</text>
</comment>
<feature type="compositionally biased region" description="Acidic residues" evidence="1">
    <location>
        <begin position="26"/>
        <end position="51"/>
    </location>
</feature>
<dbReference type="Proteomes" id="UP000191612">
    <property type="component" value="Unassembled WGS sequence"/>
</dbReference>
<protein>
    <submittedName>
        <fullName evidence="2">Uncharacterized protein</fullName>
    </submittedName>
</protein>
<organism evidence="2 3">
    <name type="scientific">Penicillium solitum</name>
    <dbReference type="NCBI Taxonomy" id="60172"/>
    <lineage>
        <taxon>Eukaryota</taxon>
        <taxon>Fungi</taxon>
        <taxon>Dikarya</taxon>
        <taxon>Ascomycota</taxon>
        <taxon>Pezizomycotina</taxon>
        <taxon>Eurotiomycetes</taxon>
        <taxon>Eurotiomycetidae</taxon>
        <taxon>Eurotiales</taxon>
        <taxon>Aspergillaceae</taxon>
        <taxon>Penicillium</taxon>
    </lineage>
</organism>
<feature type="region of interest" description="Disordered" evidence="1">
    <location>
        <begin position="1"/>
        <end position="64"/>
    </location>
</feature>